<dbReference type="Proteomes" id="UP000091857">
    <property type="component" value="Chromosome 11"/>
</dbReference>
<evidence type="ECO:0000313" key="2">
    <source>
        <dbReference type="Proteomes" id="UP000091857"/>
    </source>
</evidence>
<comment type="caution">
    <text evidence="1">The sequence shown here is derived from an EMBL/GenBank/DDBJ whole genome shotgun (WGS) entry which is preliminary data.</text>
</comment>
<proteinExistence type="predicted"/>
<organism evidence="1 2">
    <name type="scientific">Manihot esculenta</name>
    <name type="common">Cassava</name>
    <name type="synonym">Jatropha manihot</name>
    <dbReference type="NCBI Taxonomy" id="3983"/>
    <lineage>
        <taxon>Eukaryota</taxon>
        <taxon>Viridiplantae</taxon>
        <taxon>Streptophyta</taxon>
        <taxon>Embryophyta</taxon>
        <taxon>Tracheophyta</taxon>
        <taxon>Spermatophyta</taxon>
        <taxon>Magnoliopsida</taxon>
        <taxon>eudicotyledons</taxon>
        <taxon>Gunneridae</taxon>
        <taxon>Pentapetalae</taxon>
        <taxon>rosids</taxon>
        <taxon>fabids</taxon>
        <taxon>Malpighiales</taxon>
        <taxon>Euphorbiaceae</taxon>
        <taxon>Crotonoideae</taxon>
        <taxon>Manihoteae</taxon>
        <taxon>Manihot</taxon>
    </lineage>
</organism>
<name>A0ACB7GVA7_MANES</name>
<sequence>MIWLLISMQPHISKSCLLVDTAAKIWKSLSLTYSKIRNGAQIYDIRNKIHGTKQGEMTISQFYYESCGLWQELDYYQDFQVDCTGDAVKF</sequence>
<evidence type="ECO:0000313" key="1">
    <source>
        <dbReference type="EMBL" id="KAG8644242.1"/>
    </source>
</evidence>
<reference evidence="2" key="1">
    <citation type="journal article" date="2016" name="Nat. Biotechnol.">
        <title>Sequencing wild and cultivated cassava and related species reveals extensive interspecific hybridization and genetic diversity.</title>
        <authorList>
            <person name="Bredeson J.V."/>
            <person name="Lyons J.B."/>
            <person name="Prochnik S.E."/>
            <person name="Wu G.A."/>
            <person name="Ha C.M."/>
            <person name="Edsinger-Gonzales E."/>
            <person name="Grimwood J."/>
            <person name="Schmutz J."/>
            <person name="Rabbi I.Y."/>
            <person name="Egesi C."/>
            <person name="Nauluvula P."/>
            <person name="Lebot V."/>
            <person name="Ndunguru J."/>
            <person name="Mkamilo G."/>
            <person name="Bart R.S."/>
            <person name="Setter T.L."/>
            <person name="Gleadow R.M."/>
            <person name="Kulakow P."/>
            <person name="Ferguson M.E."/>
            <person name="Rounsley S."/>
            <person name="Rokhsar D.S."/>
        </authorList>
    </citation>
    <scope>NUCLEOTIDE SEQUENCE [LARGE SCALE GENOMIC DNA]</scope>
    <source>
        <strain evidence="2">cv. AM560-2</strain>
    </source>
</reference>
<dbReference type="EMBL" id="CM004397">
    <property type="protein sequence ID" value="KAG8644242.1"/>
    <property type="molecule type" value="Genomic_DNA"/>
</dbReference>
<keyword evidence="2" id="KW-1185">Reference proteome</keyword>
<protein>
    <submittedName>
        <fullName evidence="1">Uncharacterized protein</fullName>
    </submittedName>
</protein>
<accession>A0ACB7GVA7</accession>
<gene>
    <name evidence="1" type="ORF">MANES_11G110050v8</name>
</gene>